<keyword evidence="7 12" id="KW-0573">Peptidoglycan synthesis</keyword>
<dbReference type="GO" id="GO:0008360">
    <property type="term" value="P:regulation of cell shape"/>
    <property type="evidence" value="ECO:0007669"/>
    <property type="project" value="UniProtKB-KW"/>
</dbReference>
<comment type="function">
    <text evidence="12">Cell wall formation. Adds enolpyruvyl to UDP-N-acetylglucosamine.</text>
</comment>
<evidence type="ECO:0000313" key="14">
    <source>
        <dbReference type="EMBL" id="OGB85601.1"/>
    </source>
</evidence>
<evidence type="ECO:0000256" key="3">
    <source>
        <dbReference type="ARBA" id="ARBA00022490"/>
    </source>
</evidence>
<evidence type="ECO:0000256" key="2">
    <source>
        <dbReference type="ARBA" id="ARBA00004752"/>
    </source>
</evidence>
<feature type="modified residue" description="2-(S-cysteinyl)pyruvic acid O-phosphothioketal" evidence="12">
    <location>
        <position position="116"/>
    </location>
</feature>
<feature type="binding site" evidence="12">
    <location>
        <begin position="22"/>
        <end position="23"/>
    </location>
    <ligand>
        <name>phosphoenolpyruvate</name>
        <dbReference type="ChEBI" id="CHEBI:58702"/>
    </ligand>
</feature>
<feature type="binding site" evidence="12">
    <location>
        <position position="327"/>
    </location>
    <ligand>
        <name>UDP-N-acetyl-alpha-D-glucosamine</name>
        <dbReference type="ChEBI" id="CHEBI:57705"/>
    </ligand>
</feature>
<dbReference type="NCBIfam" id="TIGR01072">
    <property type="entry name" value="murA"/>
    <property type="match status" value="1"/>
</dbReference>
<evidence type="ECO:0000256" key="7">
    <source>
        <dbReference type="ARBA" id="ARBA00022984"/>
    </source>
</evidence>
<dbReference type="NCBIfam" id="NF006873">
    <property type="entry name" value="PRK09369.1"/>
    <property type="match status" value="1"/>
</dbReference>
<evidence type="ECO:0000256" key="1">
    <source>
        <dbReference type="ARBA" id="ARBA00004496"/>
    </source>
</evidence>
<feature type="binding site" evidence="12">
    <location>
        <position position="92"/>
    </location>
    <ligand>
        <name>UDP-N-acetyl-alpha-D-glucosamine</name>
        <dbReference type="ChEBI" id="CHEBI:57705"/>
    </ligand>
</feature>
<evidence type="ECO:0000256" key="4">
    <source>
        <dbReference type="ARBA" id="ARBA00022618"/>
    </source>
</evidence>
<feature type="binding site" evidence="12">
    <location>
        <position position="305"/>
    </location>
    <ligand>
        <name>UDP-N-acetyl-alpha-D-glucosamine</name>
        <dbReference type="ChEBI" id="CHEBI:57705"/>
    </ligand>
</feature>
<evidence type="ECO:0000256" key="10">
    <source>
        <dbReference type="ARBA" id="ARBA00038367"/>
    </source>
</evidence>
<dbReference type="GO" id="GO:0009252">
    <property type="term" value="P:peptidoglycan biosynthetic process"/>
    <property type="evidence" value="ECO:0007669"/>
    <property type="project" value="UniProtKB-UniRule"/>
</dbReference>
<evidence type="ECO:0000256" key="11">
    <source>
        <dbReference type="ARBA" id="ARBA00047527"/>
    </source>
</evidence>
<dbReference type="InterPro" id="IPR001986">
    <property type="entry name" value="Enolpyruvate_Tfrase_dom"/>
</dbReference>
<evidence type="ECO:0000256" key="6">
    <source>
        <dbReference type="ARBA" id="ARBA00022960"/>
    </source>
</evidence>
<feature type="domain" description="Enolpyruvate transferase" evidence="13">
    <location>
        <begin position="7"/>
        <end position="407"/>
    </location>
</feature>
<comment type="pathway">
    <text evidence="2 12">Cell wall biogenesis; peptidoglycan biosynthesis.</text>
</comment>
<dbReference type="Gene3D" id="3.65.10.10">
    <property type="entry name" value="Enolpyruvate transferase domain"/>
    <property type="match status" value="2"/>
</dbReference>
<dbReference type="EMBL" id="METE01000002">
    <property type="protein sequence ID" value="OGB85601.1"/>
    <property type="molecule type" value="Genomic_DNA"/>
</dbReference>
<dbReference type="SUPFAM" id="SSF55205">
    <property type="entry name" value="EPT/RTPC-like"/>
    <property type="match status" value="1"/>
</dbReference>
<dbReference type="PANTHER" id="PTHR43783">
    <property type="entry name" value="UDP-N-ACETYLGLUCOSAMINE 1-CARBOXYVINYLTRANSFERASE"/>
    <property type="match status" value="1"/>
</dbReference>
<dbReference type="UniPathway" id="UPA00219"/>
<dbReference type="InterPro" id="IPR005750">
    <property type="entry name" value="UDP_GlcNAc_COvinyl_MurA"/>
</dbReference>
<dbReference type="InterPro" id="IPR013792">
    <property type="entry name" value="RNA3'P_cycl/enolpyr_Trfase_a/b"/>
</dbReference>
<evidence type="ECO:0000256" key="5">
    <source>
        <dbReference type="ARBA" id="ARBA00022679"/>
    </source>
</evidence>
<evidence type="ECO:0000256" key="12">
    <source>
        <dbReference type="HAMAP-Rule" id="MF_00111"/>
    </source>
</evidence>
<dbReference type="InterPro" id="IPR050068">
    <property type="entry name" value="MurA_subfamily"/>
</dbReference>
<comment type="subcellular location">
    <subcellularLocation>
        <location evidence="1 12">Cytoplasm</location>
    </subcellularLocation>
</comment>
<organism evidence="14 15">
    <name type="scientific">candidate division Kazan bacterium RIFCSPLOWO2_01_FULL_48_13</name>
    <dbReference type="NCBI Taxonomy" id="1798539"/>
    <lineage>
        <taxon>Bacteria</taxon>
        <taxon>Bacteria division Kazan-3B-28</taxon>
    </lineage>
</organism>
<comment type="caution">
    <text evidence="14">The sequence shown here is derived from an EMBL/GenBank/DDBJ whole genome shotgun (WGS) entry which is preliminary data.</text>
</comment>
<dbReference type="AlphaFoldDB" id="A0A1F4PPJ8"/>
<keyword evidence="4 12" id="KW-0132">Cell division</keyword>
<dbReference type="GO" id="GO:0008760">
    <property type="term" value="F:UDP-N-acetylglucosamine 1-carboxyvinyltransferase activity"/>
    <property type="evidence" value="ECO:0007669"/>
    <property type="project" value="UniProtKB-UniRule"/>
</dbReference>
<keyword evidence="3 12" id="KW-0963">Cytoplasm</keyword>
<keyword evidence="6 12" id="KW-0133">Cell shape</keyword>
<accession>A0A1F4PPJ8</accession>
<keyword evidence="5 12" id="KW-0808">Transferase</keyword>
<dbReference type="Proteomes" id="UP000179010">
    <property type="component" value="Unassembled WGS sequence"/>
</dbReference>
<keyword evidence="12" id="KW-0670">Pyruvate</keyword>
<name>A0A1F4PPJ8_UNCK3</name>
<gene>
    <name evidence="12" type="primary">murA</name>
    <name evidence="14" type="ORF">A2994_01105</name>
</gene>
<protein>
    <recommendedName>
        <fullName evidence="12">UDP-N-acetylglucosamine 1-carboxyvinyltransferase</fullName>
        <ecNumber evidence="12">2.5.1.7</ecNumber>
    </recommendedName>
    <alternativeName>
        <fullName evidence="12">Enoylpyruvate transferase</fullName>
    </alternativeName>
    <alternativeName>
        <fullName evidence="12">UDP-N-acetylglucosamine enolpyruvyl transferase</fullName>
        <shortName evidence="12">EPT</shortName>
    </alternativeName>
</protein>
<keyword evidence="8 12" id="KW-0131">Cell cycle</keyword>
<comment type="catalytic activity">
    <reaction evidence="11 12">
        <text>phosphoenolpyruvate + UDP-N-acetyl-alpha-D-glucosamine = UDP-N-acetyl-3-O-(1-carboxyvinyl)-alpha-D-glucosamine + phosphate</text>
        <dbReference type="Rhea" id="RHEA:18681"/>
        <dbReference type="ChEBI" id="CHEBI:43474"/>
        <dbReference type="ChEBI" id="CHEBI:57705"/>
        <dbReference type="ChEBI" id="CHEBI:58702"/>
        <dbReference type="ChEBI" id="CHEBI:68483"/>
        <dbReference type="EC" id="2.5.1.7"/>
    </reaction>
</comment>
<dbReference type="GO" id="GO:0051301">
    <property type="term" value="P:cell division"/>
    <property type="evidence" value="ECO:0007669"/>
    <property type="project" value="UniProtKB-KW"/>
</dbReference>
<evidence type="ECO:0000256" key="9">
    <source>
        <dbReference type="ARBA" id="ARBA00023316"/>
    </source>
</evidence>
<sequence>MSRLIIEGGHSLSGEVTVSGSKNAALPILAATLLTSEPCVINNVPDIQDIRTLSRILESLGAVTSFSNNRLTVDSSKVDGRDPDLVLVRKIRASVLILGPLLARFKKIKVTHPGGCHIGARPIDVHLKAFQNLGATVRSDNQFYYIEAPELVGAKIVLGEMSVTGTENIIMAAVLARGITEIRLAAAEPEVNNLAECLNKMGAKISGIGTHTLIIEGVERLHGAELTVIPDRLEAGTFAIAAAVVHGDVLIKGYTHDHLDIFTEKLRDANVKFDLIGTDQIRIHRTTLVKPVNIRTDIYPGFPTDLQAPFAILLTQAGGTSNIYETMYDGRLNYFVELEKMGATVSILDPHRAIVSGPTPLHGKEIESLDIRAGATLVLAALIADGKSVISRAELIDRGYERIVDKLKALGAKVERVEEAAEETTR</sequence>
<dbReference type="GO" id="GO:0071555">
    <property type="term" value="P:cell wall organization"/>
    <property type="evidence" value="ECO:0007669"/>
    <property type="project" value="UniProtKB-KW"/>
</dbReference>
<dbReference type="InterPro" id="IPR036968">
    <property type="entry name" value="Enolpyruvate_Tfrase_sf"/>
</dbReference>
<dbReference type="GO" id="GO:0019277">
    <property type="term" value="P:UDP-N-acetylgalactosamine biosynthetic process"/>
    <property type="evidence" value="ECO:0007669"/>
    <property type="project" value="InterPro"/>
</dbReference>
<comment type="caution">
    <text evidence="12">Lacks conserved residue(s) required for the propagation of feature annotation.</text>
</comment>
<dbReference type="STRING" id="1798539.A2994_01105"/>
<dbReference type="EC" id="2.5.1.7" evidence="12"/>
<dbReference type="GO" id="GO:0005737">
    <property type="term" value="C:cytoplasm"/>
    <property type="evidence" value="ECO:0007669"/>
    <property type="project" value="UniProtKB-SubCell"/>
</dbReference>
<evidence type="ECO:0000313" key="15">
    <source>
        <dbReference type="Proteomes" id="UP000179010"/>
    </source>
</evidence>
<dbReference type="HAMAP" id="MF_00111">
    <property type="entry name" value="MurA"/>
    <property type="match status" value="1"/>
</dbReference>
<evidence type="ECO:0000259" key="13">
    <source>
        <dbReference type="Pfam" id="PF00275"/>
    </source>
</evidence>
<dbReference type="CDD" id="cd01555">
    <property type="entry name" value="UdpNAET"/>
    <property type="match status" value="1"/>
</dbReference>
<comment type="similarity">
    <text evidence="10 12">Belongs to the EPSP synthase family. MurA subfamily.</text>
</comment>
<proteinExistence type="inferred from homology"/>
<dbReference type="PANTHER" id="PTHR43783:SF1">
    <property type="entry name" value="UDP-N-ACETYLGLUCOSAMINE 1-CARBOXYVINYLTRANSFERASE"/>
    <property type="match status" value="1"/>
</dbReference>
<keyword evidence="9 12" id="KW-0961">Cell wall biogenesis/degradation</keyword>
<dbReference type="Pfam" id="PF00275">
    <property type="entry name" value="EPSP_synthase"/>
    <property type="match status" value="1"/>
</dbReference>
<evidence type="ECO:0000256" key="8">
    <source>
        <dbReference type="ARBA" id="ARBA00023306"/>
    </source>
</evidence>
<feature type="active site" description="Proton donor" evidence="12">
    <location>
        <position position="116"/>
    </location>
</feature>
<reference evidence="14 15" key="1">
    <citation type="journal article" date="2016" name="Nat. Commun.">
        <title>Thousands of microbial genomes shed light on interconnected biogeochemical processes in an aquifer system.</title>
        <authorList>
            <person name="Anantharaman K."/>
            <person name="Brown C.T."/>
            <person name="Hug L.A."/>
            <person name="Sharon I."/>
            <person name="Castelle C.J."/>
            <person name="Probst A.J."/>
            <person name="Thomas B.C."/>
            <person name="Singh A."/>
            <person name="Wilkins M.J."/>
            <person name="Karaoz U."/>
            <person name="Brodie E.L."/>
            <person name="Williams K.H."/>
            <person name="Hubbard S.S."/>
            <person name="Banfield J.F."/>
        </authorList>
    </citation>
    <scope>NUCLEOTIDE SEQUENCE [LARGE SCALE GENOMIC DNA]</scope>
</reference>